<comment type="caution">
    <text evidence="2">The sequence shown here is derived from an EMBL/GenBank/DDBJ whole genome shotgun (WGS) entry which is preliminary data.</text>
</comment>
<evidence type="ECO:0000256" key="1">
    <source>
        <dbReference type="SAM" id="Phobius"/>
    </source>
</evidence>
<dbReference type="Proteomes" id="UP001442494">
    <property type="component" value="Unassembled WGS sequence"/>
</dbReference>
<sequence>MQKLGLFLIVFSFLPWAAILLVVPLLPLAIAQKALLVPVLAVSAEVTFWVGLLLVGKEAATKYRRYLNPGTIWQNLKKLLRRK</sequence>
<name>A0ABV0JKR8_9CYAN</name>
<organism evidence="2 3">
    <name type="scientific">Funiculus sociatus GB2-A5</name>
    <dbReference type="NCBI Taxonomy" id="2933946"/>
    <lineage>
        <taxon>Bacteria</taxon>
        <taxon>Bacillati</taxon>
        <taxon>Cyanobacteriota</taxon>
        <taxon>Cyanophyceae</taxon>
        <taxon>Coleofasciculales</taxon>
        <taxon>Coleofasciculaceae</taxon>
        <taxon>Funiculus</taxon>
    </lineage>
</organism>
<feature type="transmembrane region" description="Helical" evidence="1">
    <location>
        <begin position="35"/>
        <end position="55"/>
    </location>
</feature>
<feature type="transmembrane region" description="Helical" evidence="1">
    <location>
        <begin position="7"/>
        <end position="29"/>
    </location>
</feature>
<evidence type="ECO:0000313" key="3">
    <source>
        <dbReference type="Proteomes" id="UP001442494"/>
    </source>
</evidence>
<dbReference type="NCBIfam" id="NF033684">
    <property type="entry name" value="suffix_2_RND"/>
    <property type="match status" value="1"/>
</dbReference>
<dbReference type="RefSeq" id="WP_190418327.1">
    <property type="nucleotide sequence ID" value="NZ_JAMPKK010000009.1"/>
</dbReference>
<accession>A0ABV0JKR8</accession>
<evidence type="ECO:0000313" key="2">
    <source>
        <dbReference type="EMBL" id="MEP0864026.1"/>
    </source>
</evidence>
<gene>
    <name evidence="2" type="ORF">NDI37_06060</name>
</gene>
<dbReference type="InterPro" id="IPR047961">
    <property type="entry name" value="Transp_suffix-like"/>
</dbReference>
<keyword evidence="1" id="KW-0812">Transmembrane</keyword>
<dbReference type="EMBL" id="JAMPKK010000009">
    <property type="protein sequence ID" value="MEP0864026.1"/>
    <property type="molecule type" value="Genomic_DNA"/>
</dbReference>
<protein>
    <submittedName>
        <fullName evidence="2">Transporter suffix domain-containing protein</fullName>
    </submittedName>
</protein>
<keyword evidence="1" id="KW-0472">Membrane</keyword>
<keyword evidence="1" id="KW-1133">Transmembrane helix</keyword>
<reference evidence="2 3" key="1">
    <citation type="submission" date="2022-04" db="EMBL/GenBank/DDBJ databases">
        <title>Positive selection, recombination, and allopatry shape intraspecific diversity of widespread and dominant cyanobacteria.</title>
        <authorList>
            <person name="Wei J."/>
            <person name="Shu W."/>
            <person name="Hu C."/>
        </authorList>
    </citation>
    <scope>NUCLEOTIDE SEQUENCE [LARGE SCALE GENOMIC DNA]</scope>
    <source>
        <strain evidence="2 3">GB2-A5</strain>
    </source>
</reference>
<proteinExistence type="predicted"/>
<keyword evidence="3" id="KW-1185">Reference proteome</keyword>